<evidence type="ECO:0000313" key="6">
    <source>
        <dbReference type="RefSeq" id="XP_031567228.1"/>
    </source>
</evidence>
<reference evidence="6" key="1">
    <citation type="submission" date="2025-08" db="UniProtKB">
        <authorList>
            <consortium name="RefSeq"/>
        </authorList>
    </citation>
    <scope>IDENTIFICATION</scope>
    <source>
        <tissue evidence="6">Tentacle</tissue>
    </source>
</reference>
<comment type="similarity">
    <text evidence="3 4">Belongs to the PSMG2 family.</text>
</comment>
<comment type="function">
    <text evidence="4">Chaperone protein which promotes assembly of the 20S proteasome as part of a heterodimer with PSMG1.</text>
</comment>
<evidence type="ECO:0000313" key="5">
    <source>
        <dbReference type="Proteomes" id="UP000515163"/>
    </source>
</evidence>
<keyword evidence="5" id="KW-1185">Reference proteome</keyword>
<dbReference type="FunCoup" id="A0A6P8ILD4">
    <property type="interactions" value="2336"/>
</dbReference>
<protein>
    <recommendedName>
        <fullName evidence="1 4">Proteasome assembly chaperone 2</fullName>
    </recommendedName>
</protein>
<dbReference type="GO" id="GO:0005829">
    <property type="term" value="C:cytosol"/>
    <property type="evidence" value="ECO:0007669"/>
    <property type="project" value="TreeGrafter"/>
</dbReference>
<dbReference type="InterPro" id="IPR019151">
    <property type="entry name" value="Proteasome_assmbl_chaperone_2"/>
</dbReference>
<dbReference type="GO" id="GO:0005634">
    <property type="term" value="C:nucleus"/>
    <property type="evidence" value="ECO:0007669"/>
    <property type="project" value="TreeGrafter"/>
</dbReference>
<evidence type="ECO:0000256" key="4">
    <source>
        <dbReference type="PIRNR" id="PIRNR010044"/>
    </source>
</evidence>
<evidence type="ECO:0000256" key="2">
    <source>
        <dbReference type="ARBA" id="ARBA00023186"/>
    </source>
</evidence>
<sequence length="273" mass="30364">MFVPCSGEQGFPNWAEFSLILPAVSIGNVGQLAIDLVVSALSSRYLIGYLHDASILPVAGNDAFAKPGHECGQLNTSAEVYKSDEQKLIIIQQRAPINKGYQALYCRKMIEWIKSCGFHRVILLSSISATERVDSQMQGSPLQYLVSKASEGLVKSFDNLSWTRLEKKPTYPDIDQGNKDEEYAYFIPGGGITKRMFDLCNNKDIPLTVLLTFCSEGDNISDAVRLFYYLNEWLTIIDKEKVESKLAGKPSDFIIPSSWSLMFGSPLAPVPLF</sequence>
<dbReference type="RefSeq" id="XP_031567228.1">
    <property type="nucleotide sequence ID" value="XM_031711368.1"/>
</dbReference>
<dbReference type="GO" id="GO:0043248">
    <property type="term" value="P:proteasome assembly"/>
    <property type="evidence" value="ECO:0007669"/>
    <property type="project" value="TreeGrafter"/>
</dbReference>
<keyword evidence="2 4" id="KW-0143">Chaperone</keyword>
<dbReference type="AlphaFoldDB" id="A0A6P8ILD4"/>
<dbReference type="InterPro" id="IPR038389">
    <property type="entry name" value="PSMG2_sf"/>
</dbReference>
<accession>A0A6P8ILD4</accession>
<dbReference type="Pfam" id="PF09754">
    <property type="entry name" value="PAC2"/>
    <property type="match status" value="1"/>
</dbReference>
<dbReference type="InParanoid" id="A0A6P8ILD4"/>
<dbReference type="OrthoDB" id="10260712at2759"/>
<dbReference type="PANTHER" id="PTHR12970:SF1">
    <property type="entry name" value="PROTEASOME ASSEMBLY CHAPERONE 2"/>
    <property type="match status" value="1"/>
</dbReference>
<evidence type="ECO:0000256" key="1">
    <source>
        <dbReference type="ARBA" id="ARBA00019186"/>
    </source>
</evidence>
<comment type="subunit">
    <text evidence="4">Forms a heterodimer with PSMG1.</text>
</comment>
<name>A0A6P8ILD4_ACTTE</name>
<evidence type="ECO:0000256" key="3">
    <source>
        <dbReference type="ARBA" id="ARBA00025745"/>
    </source>
</evidence>
<gene>
    <name evidence="6" type="primary">LOC116302146</name>
</gene>
<dbReference type="KEGG" id="aten:116302146"/>
<dbReference type="PIRSF" id="PIRSF010044">
    <property type="entry name" value="UCP010044"/>
    <property type="match status" value="1"/>
</dbReference>
<proteinExistence type="inferred from homology"/>
<dbReference type="Gene3D" id="3.40.50.10900">
    <property type="entry name" value="PAC-like subunit"/>
    <property type="match status" value="2"/>
</dbReference>
<organism evidence="5 6">
    <name type="scientific">Actinia tenebrosa</name>
    <name type="common">Australian red waratah sea anemone</name>
    <dbReference type="NCBI Taxonomy" id="6105"/>
    <lineage>
        <taxon>Eukaryota</taxon>
        <taxon>Metazoa</taxon>
        <taxon>Cnidaria</taxon>
        <taxon>Anthozoa</taxon>
        <taxon>Hexacorallia</taxon>
        <taxon>Actiniaria</taxon>
        <taxon>Actiniidae</taxon>
        <taxon>Actinia</taxon>
    </lineage>
</organism>
<dbReference type="PANTHER" id="PTHR12970">
    <property type="entry name" value="PROTEASOME ASSEMBLY CHAPERONE 2"/>
    <property type="match status" value="1"/>
</dbReference>
<dbReference type="GeneID" id="116302146"/>
<dbReference type="Proteomes" id="UP000515163">
    <property type="component" value="Unplaced"/>
</dbReference>
<dbReference type="InterPro" id="IPR016562">
    <property type="entry name" value="Proteasome_assmbl_chp_2_euk"/>
</dbReference>